<organism evidence="1 2">
    <name type="scientific">Trema orientale</name>
    <name type="common">Charcoal tree</name>
    <name type="synonym">Celtis orientalis</name>
    <dbReference type="NCBI Taxonomy" id="63057"/>
    <lineage>
        <taxon>Eukaryota</taxon>
        <taxon>Viridiplantae</taxon>
        <taxon>Streptophyta</taxon>
        <taxon>Embryophyta</taxon>
        <taxon>Tracheophyta</taxon>
        <taxon>Spermatophyta</taxon>
        <taxon>Magnoliopsida</taxon>
        <taxon>eudicotyledons</taxon>
        <taxon>Gunneridae</taxon>
        <taxon>Pentapetalae</taxon>
        <taxon>rosids</taxon>
        <taxon>fabids</taxon>
        <taxon>Rosales</taxon>
        <taxon>Cannabaceae</taxon>
        <taxon>Trema</taxon>
    </lineage>
</organism>
<comment type="caution">
    <text evidence="1">The sequence shown here is derived from an EMBL/GenBank/DDBJ whole genome shotgun (WGS) entry which is preliminary data.</text>
</comment>
<proteinExistence type="predicted"/>
<keyword evidence="2" id="KW-1185">Reference proteome</keyword>
<evidence type="ECO:0000313" key="1">
    <source>
        <dbReference type="EMBL" id="PON65331.1"/>
    </source>
</evidence>
<reference evidence="2" key="1">
    <citation type="submission" date="2016-06" db="EMBL/GenBank/DDBJ databases">
        <title>Parallel loss of symbiosis genes in relatives of nitrogen-fixing non-legume Parasponia.</title>
        <authorList>
            <person name="Van Velzen R."/>
            <person name="Holmer R."/>
            <person name="Bu F."/>
            <person name="Rutten L."/>
            <person name="Van Zeijl A."/>
            <person name="Liu W."/>
            <person name="Santuari L."/>
            <person name="Cao Q."/>
            <person name="Sharma T."/>
            <person name="Shen D."/>
            <person name="Roswanjaya Y."/>
            <person name="Wardhani T."/>
            <person name="Kalhor M.S."/>
            <person name="Jansen J."/>
            <person name="Van den Hoogen J."/>
            <person name="Gungor B."/>
            <person name="Hartog M."/>
            <person name="Hontelez J."/>
            <person name="Verver J."/>
            <person name="Yang W.-C."/>
            <person name="Schijlen E."/>
            <person name="Repin R."/>
            <person name="Schilthuizen M."/>
            <person name="Schranz E."/>
            <person name="Heidstra R."/>
            <person name="Miyata K."/>
            <person name="Fedorova E."/>
            <person name="Kohlen W."/>
            <person name="Bisseling T."/>
            <person name="Smit S."/>
            <person name="Geurts R."/>
        </authorList>
    </citation>
    <scope>NUCLEOTIDE SEQUENCE [LARGE SCALE GENOMIC DNA]</scope>
    <source>
        <strain evidence="2">cv. RG33-2</strain>
    </source>
</reference>
<sequence length="89" mass="9605">MGMAENAHEEEVGAKKGAATLNQLKGVVGPTTPATIPLLFKRKSGGLIPAKRRLVKSLMLRYILWLATRPGMANRVCPFPPGEHDNGLD</sequence>
<dbReference type="OrthoDB" id="1748160at2759"/>
<gene>
    <name evidence="1" type="ORF">TorRG33x02_270970</name>
</gene>
<dbReference type="EMBL" id="JXTC01000321">
    <property type="protein sequence ID" value="PON65331.1"/>
    <property type="molecule type" value="Genomic_DNA"/>
</dbReference>
<protein>
    <submittedName>
        <fullName evidence="1">Uncharacterized protein</fullName>
    </submittedName>
</protein>
<accession>A0A2P5CWE0</accession>
<evidence type="ECO:0000313" key="2">
    <source>
        <dbReference type="Proteomes" id="UP000237000"/>
    </source>
</evidence>
<dbReference type="Proteomes" id="UP000237000">
    <property type="component" value="Unassembled WGS sequence"/>
</dbReference>
<dbReference type="InParanoid" id="A0A2P5CWE0"/>
<dbReference type="AlphaFoldDB" id="A0A2P5CWE0"/>
<name>A0A2P5CWE0_TREOI</name>